<feature type="signal peptide" evidence="1">
    <location>
        <begin position="1"/>
        <end position="15"/>
    </location>
</feature>
<keyword evidence="1" id="KW-0732">Signal</keyword>
<accession>A0AA39TFF6</accession>
<gene>
    <name evidence="2" type="ORF">EDD18DRAFT_1195085</name>
</gene>
<comment type="caution">
    <text evidence="2">The sequence shown here is derived from an EMBL/GenBank/DDBJ whole genome shotgun (WGS) entry which is preliminary data.</text>
</comment>
<evidence type="ECO:0000313" key="2">
    <source>
        <dbReference type="EMBL" id="KAK0485591.1"/>
    </source>
</evidence>
<organism evidence="2 3">
    <name type="scientific">Armillaria luteobubalina</name>
    <dbReference type="NCBI Taxonomy" id="153913"/>
    <lineage>
        <taxon>Eukaryota</taxon>
        <taxon>Fungi</taxon>
        <taxon>Dikarya</taxon>
        <taxon>Basidiomycota</taxon>
        <taxon>Agaricomycotina</taxon>
        <taxon>Agaricomycetes</taxon>
        <taxon>Agaricomycetidae</taxon>
        <taxon>Agaricales</taxon>
        <taxon>Marasmiineae</taxon>
        <taxon>Physalacriaceae</taxon>
        <taxon>Armillaria</taxon>
    </lineage>
</organism>
<keyword evidence="3" id="KW-1185">Reference proteome</keyword>
<sequence>MIMLVILLYLSVVIGDEEGGKSDEGPLPARMSVYSVARQYHPAFVVLCMDNGRVPHCSAIVRTPGMLLEDGPSVPR</sequence>
<reference evidence="2" key="1">
    <citation type="submission" date="2023-06" db="EMBL/GenBank/DDBJ databases">
        <authorList>
            <consortium name="Lawrence Berkeley National Laboratory"/>
            <person name="Ahrendt S."/>
            <person name="Sahu N."/>
            <person name="Indic B."/>
            <person name="Wong-Bajracharya J."/>
            <person name="Merenyi Z."/>
            <person name="Ke H.-M."/>
            <person name="Monk M."/>
            <person name="Kocsube S."/>
            <person name="Drula E."/>
            <person name="Lipzen A."/>
            <person name="Balint B."/>
            <person name="Henrissat B."/>
            <person name="Andreopoulos B."/>
            <person name="Martin F.M."/>
            <person name="Harder C.B."/>
            <person name="Rigling D."/>
            <person name="Ford K.L."/>
            <person name="Foster G.D."/>
            <person name="Pangilinan J."/>
            <person name="Papanicolaou A."/>
            <person name="Barry K."/>
            <person name="LaButti K."/>
            <person name="Viragh M."/>
            <person name="Koriabine M."/>
            <person name="Yan M."/>
            <person name="Riley R."/>
            <person name="Champramary S."/>
            <person name="Plett K.L."/>
            <person name="Tsai I.J."/>
            <person name="Slot J."/>
            <person name="Sipos G."/>
            <person name="Plett J."/>
            <person name="Nagy L.G."/>
            <person name="Grigoriev I.V."/>
        </authorList>
    </citation>
    <scope>NUCLEOTIDE SEQUENCE</scope>
    <source>
        <strain evidence="2">HWK02</strain>
    </source>
</reference>
<evidence type="ECO:0000256" key="1">
    <source>
        <dbReference type="SAM" id="SignalP"/>
    </source>
</evidence>
<protein>
    <recommendedName>
        <fullName evidence="4">Secreted protein</fullName>
    </recommendedName>
</protein>
<feature type="chain" id="PRO_5041242204" description="Secreted protein" evidence="1">
    <location>
        <begin position="16"/>
        <end position="76"/>
    </location>
</feature>
<evidence type="ECO:0000313" key="3">
    <source>
        <dbReference type="Proteomes" id="UP001175228"/>
    </source>
</evidence>
<dbReference type="AlphaFoldDB" id="A0AA39TFF6"/>
<dbReference type="EMBL" id="JAUEPU010000048">
    <property type="protein sequence ID" value="KAK0485591.1"/>
    <property type="molecule type" value="Genomic_DNA"/>
</dbReference>
<name>A0AA39TFF6_9AGAR</name>
<dbReference type="Proteomes" id="UP001175228">
    <property type="component" value="Unassembled WGS sequence"/>
</dbReference>
<evidence type="ECO:0008006" key="4">
    <source>
        <dbReference type="Google" id="ProtNLM"/>
    </source>
</evidence>
<proteinExistence type="predicted"/>